<keyword evidence="2" id="KW-1185">Reference proteome</keyword>
<dbReference type="EMBL" id="RJTM01000197">
    <property type="protein sequence ID" value="RNL68608.1"/>
    <property type="molecule type" value="Genomic_DNA"/>
</dbReference>
<dbReference type="Proteomes" id="UP000267469">
    <property type="component" value="Unassembled WGS sequence"/>
</dbReference>
<dbReference type="RefSeq" id="WP_123218397.1">
    <property type="nucleotide sequence ID" value="NZ_RJTM01000197.1"/>
</dbReference>
<comment type="caution">
    <text evidence="1">The sequence shown here is derived from an EMBL/GenBank/DDBJ whole genome shotgun (WGS) entry which is preliminary data.</text>
</comment>
<gene>
    <name evidence="1" type="ORF">ED312_23140</name>
</gene>
<proteinExistence type="predicted"/>
<accession>A0A3N0CYW2</accession>
<evidence type="ECO:0000313" key="1">
    <source>
        <dbReference type="EMBL" id="RNL68608.1"/>
    </source>
</evidence>
<sequence length="111" mass="12388">AKTGMSEVQFVTRAAQKAEAAIGGTGRFAGIAKHTYANNLLSRYQSIYGNRGLQFNNYFNNGVGNRGFLDVVNHGSKTIYDFKFGSATWRSGQLLKYQRNFPGYNIQIIRP</sequence>
<organism evidence="1 2">
    <name type="scientific">Sinomicrobium pectinilyticum</name>
    <dbReference type="NCBI Taxonomy" id="1084421"/>
    <lineage>
        <taxon>Bacteria</taxon>
        <taxon>Pseudomonadati</taxon>
        <taxon>Bacteroidota</taxon>
        <taxon>Flavobacteriia</taxon>
        <taxon>Flavobacteriales</taxon>
        <taxon>Flavobacteriaceae</taxon>
        <taxon>Sinomicrobium</taxon>
    </lineage>
</organism>
<reference evidence="1 2" key="1">
    <citation type="submission" date="2018-10" db="EMBL/GenBank/DDBJ databases">
        <title>Sinomicrobium pectinilyticum sp. nov., a pectinase-producing bacterium isolated from alkaline and saline soil, and emended description of the genus Sinomicrobium.</title>
        <authorList>
            <person name="Cheng B."/>
            <person name="Li C."/>
            <person name="Lai Q."/>
            <person name="Du M."/>
            <person name="Shao Z."/>
            <person name="Xu P."/>
            <person name="Yang C."/>
        </authorList>
    </citation>
    <scope>NUCLEOTIDE SEQUENCE [LARGE SCALE GENOMIC DNA]</scope>
    <source>
        <strain evidence="1 2">5DNS001</strain>
    </source>
</reference>
<name>A0A3N0CYW2_SINP1</name>
<protein>
    <submittedName>
        <fullName evidence="1">Uncharacterized protein</fullName>
    </submittedName>
</protein>
<dbReference type="AlphaFoldDB" id="A0A3N0CYW2"/>
<evidence type="ECO:0000313" key="2">
    <source>
        <dbReference type="Proteomes" id="UP000267469"/>
    </source>
</evidence>
<feature type="non-terminal residue" evidence="1">
    <location>
        <position position="1"/>
    </location>
</feature>